<dbReference type="AlphaFoldDB" id="A0A7J5QNY2"/>
<organism evidence="1 2">
    <name type="scientific">Bacteroides xylanisolvens</name>
    <dbReference type="NCBI Taxonomy" id="371601"/>
    <lineage>
        <taxon>Bacteria</taxon>
        <taxon>Pseudomonadati</taxon>
        <taxon>Bacteroidota</taxon>
        <taxon>Bacteroidia</taxon>
        <taxon>Bacteroidales</taxon>
        <taxon>Bacteroidaceae</taxon>
        <taxon>Bacteroides</taxon>
    </lineage>
</organism>
<sequence>MSLYRVILRSGASPEGNIRLNQQLSDQRCTVLQSYIQERLSLPDSAFVSLSLGESWEELSSLVRDSDMPFREEALSILRDTPIWVTRNGAVVDSRKRQLMNLRGGRVWRYMLEHFFPELRNCSVIICELESVITGKDGKCHSPSKKVEPADTVIIRNTPERAAVVHDTVQAPVPVIDVSKPFYAGIKTNLLYDIFLIPNIGIEFYLGKGWSLGGSWMYAWWKKDRRHRYWRVYGGEVGLRRYFASHAVGRPLSGHHIGVYGQVLTYDFELGGKGYMGGRPGGSLWEKSNYGFGLEYGYSLAIAKRLNLDFSLGVGYLGGIYYKYVPMDNRYVWQSTRQRHWFGPTKAEVSLVWFWGRSDYNLKKGGK</sequence>
<dbReference type="EMBL" id="WDCG01000020">
    <property type="protein sequence ID" value="KAB6421282.1"/>
    <property type="molecule type" value="Genomic_DNA"/>
</dbReference>
<evidence type="ECO:0000313" key="1">
    <source>
        <dbReference type="EMBL" id="KAB6421282.1"/>
    </source>
</evidence>
<accession>A0A7J5QNY2</accession>
<name>A0A7J5QNY2_9BACE</name>
<proteinExistence type="predicted"/>
<gene>
    <name evidence="1" type="ORF">GAZ26_17315</name>
</gene>
<dbReference type="InterPro" id="IPR021958">
    <property type="entry name" value="DUF3575"/>
</dbReference>
<dbReference type="Pfam" id="PF12099">
    <property type="entry name" value="DUF3575"/>
    <property type="match status" value="1"/>
</dbReference>
<reference evidence="1 2" key="1">
    <citation type="journal article" date="2019" name="Nat. Med.">
        <title>A library of human gut bacterial isolates paired with longitudinal multiomics data enables mechanistic microbiome research.</title>
        <authorList>
            <person name="Poyet M."/>
            <person name="Groussin M."/>
            <person name="Gibbons S.M."/>
            <person name="Avila-Pacheco J."/>
            <person name="Jiang X."/>
            <person name="Kearney S.M."/>
            <person name="Perrotta A.R."/>
            <person name="Berdy B."/>
            <person name="Zhao S."/>
            <person name="Lieberman T.D."/>
            <person name="Swanson P.K."/>
            <person name="Smith M."/>
            <person name="Roesemann S."/>
            <person name="Alexander J.E."/>
            <person name="Rich S.A."/>
            <person name="Livny J."/>
            <person name="Vlamakis H."/>
            <person name="Clish C."/>
            <person name="Bullock K."/>
            <person name="Deik A."/>
            <person name="Scott J."/>
            <person name="Pierce K.A."/>
            <person name="Xavier R.J."/>
            <person name="Alm E.J."/>
        </authorList>
    </citation>
    <scope>NUCLEOTIDE SEQUENCE [LARGE SCALE GENOMIC DNA]</scope>
    <source>
        <strain evidence="1 2">BIOML-A7</strain>
    </source>
</reference>
<dbReference type="Proteomes" id="UP000471447">
    <property type="component" value="Unassembled WGS sequence"/>
</dbReference>
<protein>
    <submittedName>
        <fullName evidence="1">DUF3575 domain-containing protein</fullName>
    </submittedName>
</protein>
<evidence type="ECO:0000313" key="2">
    <source>
        <dbReference type="Proteomes" id="UP000471447"/>
    </source>
</evidence>
<comment type="caution">
    <text evidence="1">The sequence shown here is derived from an EMBL/GenBank/DDBJ whole genome shotgun (WGS) entry which is preliminary data.</text>
</comment>